<accession>A0A4P2QUF6</accession>
<organism evidence="2 4">
    <name type="scientific">Sorangium cellulosum</name>
    <name type="common">Polyangium cellulosum</name>
    <dbReference type="NCBI Taxonomy" id="56"/>
    <lineage>
        <taxon>Bacteria</taxon>
        <taxon>Pseudomonadati</taxon>
        <taxon>Myxococcota</taxon>
        <taxon>Polyangia</taxon>
        <taxon>Polyangiales</taxon>
        <taxon>Polyangiaceae</taxon>
        <taxon>Sorangium</taxon>
    </lineage>
</organism>
<sequence>MIDHEDIERGAIQAEAARPARKKRAPAPAMPANDPDDRPTIRIEPGKLFDAIRDGIAALKGDPDVYRRETALVHVTNVTADEEADSEGEFREGTPQIHVMSPNTLRERLSRYGRWVRRNSRSGDWMITDPTDHVVRGISDRKEWPGLRRLTGILEAPSLRPDGSVIDVPGYDAATGFLYVPNRTYPAIPVRPSQEDARAALAVLEDVFVDFPYATPAGRSMAVAAALTLIARPAIRGATPAFVFDANTPGSGKSLQADSASMLAIGRVAGRKDFPTDKRGANDEVSKVLCAYAQLGTRLINFDNLGHEIHFGGPALEMVLTAESTAEFRILGTNTVTNLPWRTVIFGSGNNVAIARDMLRRCMVSRIESPYERPELRPLSDFVHPERAFRLKDWIRETRVVLVTAALTLLRAHALAGRPSPARTWGSFETWCKVIADAIVWAGGADPLECRPDDAGDADPERRSLAVILRHWTRLDPEGQGITIKTALAALYPTERLRGEQLPPDGFEEMREAIEQLVPTKPRQPPDTNALGFVLRRYKRSVVAGHRCETVPGRAGVVRWLVKAVGAAAPQAATIGSPADV</sequence>
<protein>
    <submittedName>
        <fullName evidence="2">Uncharacterized protein</fullName>
    </submittedName>
</protein>
<dbReference type="AlphaFoldDB" id="A0A4P2QUF6"/>
<feature type="region of interest" description="Disordered" evidence="1">
    <location>
        <begin position="1"/>
        <end position="42"/>
    </location>
</feature>
<gene>
    <name evidence="2" type="ORF">SOCE836_053270</name>
    <name evidence="3" type="ORF">SOCE836_053840</name>
</gene>
<dbReference type="Proteomes" id="UP000295497">
    <property type="component" value="Chromosome"/>
</dbReference>
<reference evidence="2 4" key="1">
    <citation type="submission" date="2015-09" db="EMBL/GenBank/DDBJ databases">
        <title>Sorangium comparison.</title>
        <authorList>
            <person name="Zaburannyi N."/>
            <person name="Bunk B."/>
            <person name="Overmann J."/>
            <person name="Mueller R."/>
        </authorList>
    </citation>
    <scope>NUCLEOTIDE SEQUENCE [LARGE SCALE GENOMIC DNA]</scope>
    <source>
        <strain evidence="2 4">So ce836</strain>
    </source>
</reference>
<dbReference type="EMBL" id="CP012672">
    <property type="protein sequence ID" value="AUX33173.1"/>
    <property type="molecule type" value="Genomic_DNA"/>
</dbReference>
<evidence type="ECO:0000313" key="3">
    <source>
        <dbReference type="EMBL" id="AUX33230.1"/>
    </source>
</evidence>
<dbReference type="EMBL" id="CP012672">
    <property type="protein sequence ID" value="AUX33230.1"/>
    <property type="molecule type" value="Genomic_DNA"/>
</dbReference>
<evidence type="ECO:0000313" key="2">
    <source>
        <dbReference type="EMBL" id="AUX33173.1"/>
    </source>
</evidence>
<dbReference type="RefSeq" id="WP_129576640.1">
    <property type="nucleotide sequence ID" value="NZ_CP012672.1"/>
</dbReference>
<evidence type="ECO:0000256" key="1">
    <source>
        <dbReference type="SAM" id="MobiDB-lite"/>
    </source>
</evidence>
<name>A0A4P2QUF6_SORCE</name>
<proteinExistence type="predicted"/>
<evidence type="ECO:0000313" key="4">
    <source>
        <dbReference type="Proteomes" id="UP000295497"/>
    </source>
</evidence>